<dbReference type="EC" id="2.7.4.1" evidence="7 8"/>
<reference evidence="10 11" key="1">
    <citation type="submission" date="2021-03" db="EMBL/GenBank/DDBJ databases">
        <title>Fibrella sp. HMF5036 genome sequencing and assembly.</title>
        <authorList>
            <person name="Kang H."/>
            <person name="Kim H."/>
            <person name="Bae S."/>
            <person name="Joh K."/>
        </authorList>
    </citation>
    <scope>NUCLEOTIDE SEQUENCE [LARGE SCALE GENOMIC DNA]</scope>
    <source>
        <strain evidence="10 11">HMF5036</strain>
    </source>
</reference>
<evidence type="ECO:0000313" key="10">
    <source>
        <dbReference type="EMBL" id="MBO0931636.1"/>
    </source>
</evidence>
<feature type="domain" description="PLD phosphodiesterase" evidence="9">
    <location>
        <begin position="588"/>
        <end position="618"/>
    </location>
</feature>
<keyword evidence="5 7" id="KW-0067">ATP-binding</keyword>
<evidence type="ECO:0000256" key="8">
    <source>
        <dbReference type="RuleBase" id="RU003800"/>
    </source>
</evidence>
<comment type="PTM">
    <text evidence="7 8">An intermediate of this reaction is the autophosphorylated ppk in which a phosphate is covalently linked to a histidine residue through a N-P bond.</text>
</comment>
<keyword evidence="11" id="KW-1185">Reference proteome</keyword>
<feature type="binding site" evidence="7">
    <location>
        <position position="48"/>
    </location>
    <ligand>
        <name>ATP</name>
        <dbReference type="ChEBI" id="CHEBI:30616"/>
    </ligand>
</feature>
<gene>
    <name evidence="10" type="primary">ppk1</name>
    <name evidence="7" type="synonym">ppk</name>
    <name evidence="10" type="ORF">J2I48_11555</name>
</gene>
<dbReference type="GO" id="GO:0008976">
    <property type="term" value="F:polyphosphate kinase activity"/>
    <property type="evidence" value="ECO:0007669"/>
    <property type="project" value="UniProtKB-UniRule"/>
</dbReference>
<dbReference type="Proteomes" id="UP000664795">
    <property type="component" value="Unassembled WGS sequence"/>
</dbReference>
<feature type="binding site" evidence="7">
    <location>
        <position position="565"/>
    </location>
    <ligand>
        <name>ATP</name>
        <dbReference type="ChEBI" id="CHEBI:30616"/>
    </ligand>
</feature>
<comment type="similarity">
    <text evidence="7 8">Belongs to the polyphosphate kinase 1 (PPK1) family.</text>
</comment>
<protein>
    <recommendedName>
        <fullName evidence="7 8">Polyphosphate kinase</fullName>
        <ecNumber evidence="7 8">2.7.4.1</ecNumber>
    </recommendedName>
    <alternativeName>
        <fullName evidence="7">ATP-polyphosphate phosphotransferase</fullName>
    </alternativeName>
    <alternativeName>
        <fullName evidence="7">Polyphosphoric acid kinase</fullName>
    </alternativeName>
</protein>
<dbReference type="CDD" id="cd09167">
    <property type="entry name" value="PLDc_EcPPK1_C2_like"/>
    <property type="match status" value="1"/>
</dbReference>
<evidence type="ECO:0000256" key="5">
    <source>
        <dbReference type="ARBA" id="ARBA00022840"/>
    </source>
</evidence>
<dbReference type="GO" id="GO:0046872">
    <property type="term" value="F:metal ion binding"/>
    <property type="evidence" value="ECO:0007669"/>
    <property type="project" value="UniProtKB-KW"/>
</dbReference>
<feature type="active site" description="Phosphohistidine intermediate" evidence="7">
    <location>
        <position position="431"/>
    </location>
</feature>
<dbReference type="InterPro" id="IPR001736">
    <property type="entry name" value="PLipase_D/transphosphatidylase"/>
</dbReference>
<dbReference type="GO" id="GO:0009358">
    <property type="term" value="C:polyphosphate kinase complex"/>
    <property type="evidence" value="ECO:0007669"/>
    <property type="project" value="InterPro"/>
</dbReference>
<dbReference type="PIRSF" id="PIRSF015589">
    <property type="entry name" value="PP_kinase"/>
    <property type="match status" value="1"/>
</dbReference>
<dbReference type="NCBIfam" id="NF003917">
    <property type="entry name" value="PRK05443.1-1"/>
    <property type="match status" value="1"/>
</dbReference>
<keyword evidence="7" id="KW-0479">Metal-binding</keyword>
<keyword evidence="2 7" id="KW-0808">Transferase</keyword>
<dbReference type="Pfam" id="PF13090">
    <property type="entry name" value="PP_kinase_C"/>
    <property type="match status" value="1"/>
</dbReference>
<comment type="caution">
    <text evidence="10">The sequence shown here is derived from an EMBL/GenBank/DDBJ whole genome shotgun (WGS) entry which is preliminary data.</text>
</comment>
<dbReference type="InterPro" id="IPR036832">
    <property type="entry name" value="PPK_N_dom_sf"/>
</dbReference>
<proteinExistence type="inferred from homology"/>
<evidence type="ECO:0000256" key="4">
    <source>
        <dbReference type="ARBA" id="ARBA00022777"/>
    </source>
</evidence>
<sequence>MTPTNTSSTYINRDLSWLSFNHRVLREAANVAVPVYERVRFLAIFSSNLDEFFRVRMSALLSLEGHYTADNDDVETSFLPDIQAQVTRSQQEFGRLLVEKVLPELTRQGVHLYYGDPIRAEHGRAVSDYFFSWVLGLLRPVWLDGLLEKPLDVPDSALYLGVSLRNADGKQRSAIVNIPDQQLPRFLTLPPLDGVHYLTFIDDVIRQHLSALFPGYEVLGSYSVKITRNADVSIVDEFAGQMDENIARMLDQRKEGHTTRFLYDPTTPTDLLAALGAAFGLLPQSRVSGGRYHNLSSLMNLPNPVGAALNYPPQPPLPIADLQGEASIFDQLDRRDYLLHTPYQAYNPVLRFFNEAATHPDVTDIFVTFYRIATDSAIGQALLSAAYNGKQVTVFMELKARFDEANNLRWSKQFKAAGIRLVYSIPNLKVHAKIALVKRRVGQQQRSYGLLSTGNFNENTARFYTDHILLTSHAGITTDLERLVVYLKTRKQPIDYPPVTFGHLLVVPFNLVPRLLVLIDGEIANHQRGLPARIILKINNLQEQTMVDKLYEASRAGVPIDLIVRGICTLVPNVPGQSETIRVRRIVDRYLEHGRVFVFHNNGQPQTYLGSADWMNRNLHRRIEVCFPVLNPALGRQLGQLLDFQLADTAQATLLNEQGDWEAVTSSQPPLQSQATIYQFLR</sequence>
<dbReference type="PANTHER" id="PTHR30218">
    <property type="entry name" value="POLYPHOSPHATE KINASE"/>
    <property type="match status" value="1"/>
</dbReference>
<comment type="cofactor">
    <cofactor evidence="7">
        <name>Mg(2+)</name>
        <dbReference type="ChEBI" id="CHEBI:18420"/>
    </cofactor>
</comment>
<name>A0A939G4B4_9BACT</name>
<dbReference type="InterPro" id="IPR024953">
    <property type="entry name" value="PP_kinase_middle"/>
</dbReference>
<dbReference type="InterPro" id="IPR025198">
    <property type="entry name" value="PPK_N_dom"/>
</dbReference>
<organism evidence="10 11">
    <name type="scientific">Fibrella aquatilis</name>
    <dbReference type="NCBI Taxonomy" id="2817059"/>
    <lineage>
        <taxon>Bacteria</taxon>
        <taxon>Pseudomonadati</taxon>
        <taxon>Bacteroidota</taxon>
        <taxon>Cytophagia</taxon>
        <taxon>Cytophagales</taxon>
        <taxon>Spirosomataceae</taxon>
        <taxon>Fibrella</taxon>
    </lineage>
</organism>
<evidence type="ECO:0000259" key="9">
    <source>
        <dbReference type="PROSITE" id="PS50035"/>
    </source>
</evidence>
<evidence type="ECO:0000256" key="7">
    <source>
        <dbReference type="HAMAP-Rule" id="MF_00347"/>
    </source>
</evidence>
<dbReference type="PANTHER" id="PTHR30218:SF0">
    <property type="entry name" value="POLYPHOSPHATE KINASE"/>
    <property type="match status" value="1"/>
</dbReference>
<keyword evidence="3 7" id="KW-0547">Nucleotide-binding</keyword>
<dbReference type="Pfam" id="PF02503">
    <property type="entry name" value="PP_kinase"/>
    <property type="match status" value="1"/>
</dbReference>
<keyword evidence="6 7" id="KW-0460">Magnesium</keyword>
<dbReference type="Gene3D" id="3.30.1840.10">
    <property type="entry name" value="Polyphosphate kinase middle domain"/>
    <property type="match status" value="1"/>
</dbReference>
<evidence type="ECO:0000256" key="1">
    <source>
        <dbReference type="ARBA" id="ARBA00022553"/>
    </source>
</evidence>
<dbReference type="InterPro" id="IPR041108">
    <property type="entry name" value="PP_kinase_C_1"/>
</dbReference>
<dbReference type="InterPro" id="IPR003414">
    <property type="entry name" value="PP_kinase"/>
</dbReference>
<dbReference type="Pfam" id="PF13089">
    <property type="entry name" value="PP_kinase_N"/>
    <property type="match status" value="1"/>
</dbReference>
<keyword evidence="4 7" id="KW-0418">Kinase</keyword>
<dbReference type="Gene3D" id="3.30.870.10">
    <property type="entry name" value="Endonuclease Chain A"/>
    <property type="match status" value="2"/>
</dbReference>
<dbReference type="PROSITE" id="PS50035">
    <property type="entry name" value="PLD"/>
    <property type="match status" value="1"/>
</dbReference>
<dbReference type="GO" id="GO:0006799">
    <property type="term" value="P:polyphosphate biosynthetic process"/>
    <property type="evidence" value="ECO:0007669"/>
    <property type="project" value="UniProtKB-UniRule"/>
</dbReference>
<dbReference type="RefSeq" id="WP_207335596.1">
    <property type="nucleotide sequence ID" value="NZ_JAFMYU010000007.1"/>
</dbReference>
<feature type="binding site" evidence="7">
    <location>
        <position position="464"/>
    </location>
    <ligand>
        <name>ATP</name>
        <dbReference type="ChEBI" id="CHEBI:30616"/>
    </ligand>
</feature>
<dbReference type="SUPFAM" id="SSF143724">
    <property type="entry name" value="PHP14-like"/>
    <property type="match status" value="1"/>
</dbReference>
<feature type="binding site" evidence="7">
    <location>
        <position position="593"/>
    </location>
    <ligand>
        <name>ATP</name>
        <dbReference type="ChEBI" id="CHEBI:30616"/>
    </ligand>
</feature>
<keyword evidence="1 7" id="KW-0597">Phosphoprotein</keyword>
<dbReference type="SUPFAM" id="SSF56024">
    <property type="entry name" value="Phospholipase D/nuclease"/>
    <property type="match status" value="2"/>
</dbReference>
<dbReference type="GO" id="GO:0005524">
    <property type="term" value="F:ATP binding"/>
    <property type="evidence" value="ECO:0007669"/>
    <property type="project" value="UniProtKB-KW"/>
</dbReference>
<dbReference type="InterPro" id="IPR025200">
    <property type="entry name" value="PPK_C_dom2"/>
</dbReference>
<comment type="function">
    <text evidence="7 8">Catalyzes the reversible transfer of the terminal phosphate of ATP to form a long-chain polyphosphate (polyP).</text>
</comment>
<accession>A0A939G4B4</accession>
<dbReference type="HAMAP" id="MF_00347">
    <property type="entry name" value="Polyphosphate_kinase"/>
    <property type="match status" value="1"/>
</dbReference>
<evidence type="ECO:0000256" key="6">
    <source>
        <dbReference type="ARBA" id="ARBA00022842"/>
    </source>
</evidence>
<dbReference type="SUPFAM" id="SSF140356">
    <property type="entry name" value="PPK N-terminal domain-like"/>
    <property type="match status" value="1"/>
</dbReference>
<dbReference type="Gene3D" id="1.20.58.310">
    <property type="entry name" value="Polyphosphate kinase N-terminal domain"/>
    <property type="match status" value="1"/>
</dbReference>
<dbReference type="CDD" id="cd09164">
    <property type="entry name" value="PLDc_EcPPK1_C1_like"/>
    <property type="match status" value="1"/>
</dbReference>
<dbReference type="AlphaFoldDB" id="A0A939G4B4"/>
<feature type="binding site" evidence="7">
    <location>
        <position position="401"/>
    </location>
    <ligand>
        <name>Mg(2+)</name>
        <dbReference type="ChEBI" id="CHEBI:18420"/>
    </ligand>
</feature>
<dbReference type="InterPro" id="IPR036830">
    <property type="entry name" value="PP_kinase_middle_dom_sf"/>
</dbReference>
<dbReference type="EMBL" id="JAFMYU010000007">
    <property type="protein sequence ID" value="MBO0931636.1"/>
    <property type="molecule type" value="Genomic_DNA"/>
</dbReference>
<comment type="catalytic activity">
    <reaction evidence="7 8">
        <text>[phosphate](n) + ATP = [phosphate](n+1) + ADP</text>
        <dbReference type="Rhea" id="RHEA:19573"/>
        <dbReference type="Rhea" id="RHEA-COMP:9859"/>
        <dbReference type="Rhea" id="RHEA-COMP:14280"/>
        <dbReference type="ChEBI" id="CHEBI:16838"/>
        <dbReference type="ChEBI" id="CHEBI:30616"/>
        <dbReference type="ChEBI" id="CHEBI:456216"/>
        <dbReference type="EC" id="2.7.4.1"/>
    </reaction>
</comment>
<dbReference type="NCBIfam" id="TIGR03705">
    <property type="entry name" value="poly_P_kin"/>
    <property type="match status" value="1"/>
</dbReference>
<evidence type="ECO:0000256" key="2">
    <source>
        <dbReference type="ARBA" id="ARBA00022679"/>
    </source>
</evidence>
<evidence type="ECO:0000313" key="11">
    <source>
        <dbReference type="Proteomes" id="UP000664795"/>
    </source>
</evidence>
<feature type="binding site" evidence="7">
    <location>
        <position position="371"/>
    </location>
    <ligand>
        <name>Mg(2+)</name>
        <dbReference type="ChEBI" id="CHEBI:18420"/>
    </ligand>
</feature>
<evidence type="ECO:0000256" key="3">
    <source>
        <dbReference type="ARBA" id="ARBA00022741"/>
    </source>
</evidence>
<dbReference type="Pfam" id="PF17941">
    <property type="entry name" value="PP_kinase_C_1"/>
    <property type="match status" value="1"/>
</dbReference>